<dbReference type="RefSeq" id="WP_123847278.1">
    <property type="nucleotide sequence ID" value="NZ_RPDH01000002.1"/>
</dbReference>
<evidence type="ECO:0008006" key="3">
    <source>
        <dbReference type="Google" id="ProtNLM"/>
    </source>
</evidence>
<evidence type="ECO:0000313" key="2">
    <source>
        <dbReference type="Proteomes" id="UP000278351"/>
    </source>
</evidence>
<protein>
    <recommendedName>
        <fullName evidence="3">Nuclear transport factor 2 family protein</fullName>
    </recommendedName>
</protein>
<dbReference type="EMBL" id="RPDH01000002">
    <property type="protein sequence ID" value="RPE08278.1"/>
    <property type="molecule type" value="Genomic_DNA"/>
</dbReference>
<organism evidence="1 2">
    <name type="scientific">Chitinophaga lutea</name>
    <dbReference type="NCBI Taxonomy" id="2488634"/>
    <lineage>
        <taxon>Bacteria</taxon>
        <taxon>Pseudomonadati</taxon>
        <taxon>Bacteroidota</taxon>
        <taxon>Chitinophagia</taxon>
        <taxon>Chitinophagales</taxon>
        <taxon>Chitinophagaceae</taxon>
        <taxon>Chitinophaga</taxon>
    </lineage>
</organism>
<accession>A0A3N4PL47</accession>
<keyword evidence="2" id="KW-1185">Reference proteome</keyword>
<proteinExistence type="predicted"/>
<dbReference type="AlphaFoldDB" id="A0A3N4PL47"/>
<evidence type="ECO:0000313" key="1">
    <source>
        <dbReference type="EMBL" id="RPE08278.1"/>
    </source>
</evidence>
<dbReference type="OrthoDB" id="667202at2"/>
<name>A0A3N4PL47_9BACT</name>
<dbReference type="Proteomes" id="UP000278351">
    <property type="component" value="Unassembled WGS sequence"/>
</dbReference>
<comment type="caution">
    <text evidence="1">The sequence shown here is derived from an EMBL/GenBank/DDBJ whole genome shotgun (WGS) entry which is preliminary data.</text>
</comment>
<gene>
    <name evidence="1" type="ORF">EGT74_14550</name>
</gene>
<sequence length="146" mass="16678">MKNRQQQLEKFFAAYEQRFNDVLNDKPADVDATAAAFAEYFVESSPAGVMGGKNDEKFKEQIPKGNEFYKKIGTLSMKIGTLDITRLDDFHAIAKVHWLSSYKENKNIEFDVFYIVNLVGDEPKIFAYITGDEQKVLQENGLVPKQ</sequence>
<reference evidence="1 2" key="1">
    <citation type="submission" date="2018-11" db="EMBL/GenBank/DDBJ databases">
        <title>Chitinophaga lutea sp.nov., isolate from arsenic contaminated soil.</title>
        <authorList>
            <person name="Zong Y."/>
        </authorList>
    </citation>
    <scope>NUCLEOTIDE SEQUENCE [LARGE SCALE GENOMIC DNA]</scope>
    <source>
        <strain evidence="1 2">ZY74</strain>
    </source>
</reference>